<dbReference type="OrthoDB" id="1929779at2759"/>
<dbReference type="EMBL" id="CP097511">
    <property type="protein sequence ID" value="URE43150.1"/>
    <property type="molecule type" value="Genomic_DNA"/>
</dbReference>
<reference evidence="1" key="1">
    <citation type="submission" date="2022-05" db="EMBL/GenBank/DDBJ databases">
        <title>The Musa troglodytarum L. genome provides insights into the mechanism of non-climacteric behaviour and enrichment of carotenoids.</title>
        <authorList>
            <person name="Wang J."/>
        </authorList>
    </citation>
    <scope>NUCLEOTIDE SEQUENCE</scope>
    <source>
        <tissue evidence="1">Leaf</tissue>
    </source>
</reference>
<dbReference type="Proteomes" id="UP001055439">
    <property type="component" value="Chromosome 9"/>
</dbReference>
<dbReference type="AlphaFoldDB" id="A0A9E7HZP7"/>
<name>A0A9E7HZP7_9LILI</name>
<protein>
    <submittedName>
        <fullName evidence="1">Uncharacterized protein</fullName>
    </submittedName>
</protein>
<proteinExistence type="predicted"/>
<evidence type="ECO:0000313" key="1">
    <source>
        <dbReference type="EMBL" id="URE43150.1"/>
    </source>
</evidence>
<keyword evidence="2" id="KW-1185">Reference proteome</keyword>
<accession>A0A9E7HZP7</accession>
<organism evidence="1 2">
    <name type="scientific">Musa troglodytarum</name>
    <name type="common">fe'i banana</name>
    <dbReference type="NCBI Taxonomy" id="320322"/>
    <lineage>
        <taxon>Eukaryota</taxon>
        <taxon>Viridiplantae</taxon>
        <taxon>Streptophyta</taxon>
        <taxon>Embryophyta</taxon>
        <taxon>Tracheophyta</taxon>
        <taxon>Spermatophyta</taxon>
        <taxon>Magnoliopsida</taxon>
        <taxon>Liliopsida</taxon>
        <taxon>Zingiberales</taxon>
        <taxon>Musaceae</taxon>
        <taxon>Musa</taxon>
    </lineage>
</organism>
<gene>
    <name evidence="1" type="ORF">MUK42_33577</name>
</gene>
<evidence type="ECO:0000313" key="2">
    <source>
        <dbReference type="Proteomes" id="UP001055439"/>
    </source>
</evidence>
<sequence length="118" mass="13490">MLKLIMHLFKHKTLEDFQESCLSISHKDVLLSELESKTDKDPSSKEPIMMIEAPKEHIQRSFTLEEAAHSILFCSYIVHDMAYKAATIGMEKELATYESSHRTVTYLGSSVSNQKNLQ</sequence>